<sequence>MVDPVPVLPQLRAEYTLSFESLTATFDYSSNGLWIVSTIEKIPQVEILAAMKGEEEIWETTITVNPRMTGVLNVEAWEFMDQLRNENQMEYVEDSKSKPRETTRKKIAASLPFGRYELAEPNGFTGGILVLWNSTHVDFQSISVDLHATHGIVQRENENWSDLENIAVNMNLPWVAIGDFNDVTSQSEKLGGRAIKGKRVDRYLACMNNCGLHDIGFVGNRFTWTNKCKKKPIFQRLDRAWDLGLFVGLRLGISSSLCLFSGKLLRSASISISGARVAGESEVREEKQCEDRPKCKHLQDLEEDLTNQLQSLYQQEESYWKMRARSNWLTDGDRNTKFFQTSVLIRRKRNKISNLFSEVGEPIREDLIQSHIVSYFKNLFSSEMNGNDQNTNLEYESVICIAHPPTLAKVHSALFSIGPLKAPGVDGFHALFFQNHRGTMWPDILSFVSECFESKSFPVSINDTSICLIPKTDNPESIKQYRPISLCNTSYKIVSKLIVHRLRPLLNSIISPNQNSFLSEKAYDRIEWSFIRFCLHRHGFDRNSTDLIMSCVTSTTSKIRINGALSDSFHASRGLRKGDPISPYLFIICMEYLSTLINNAHTQGEWNPFMLKRGGTPISHLMFADDLLLFGEANANTLQGMCSTLDIFWDCSGHKPNHSKSKLYFSKNTHQDDRSLFTSHLKVNESPDLGIYLGFPLTDRRPSTSQMSHIAKKIRGKLASWKAKCLSKAGRLTLIKSTLSTIANYSMQALALPGKTVDEIDKICSNFLWDSTTDKKRTHLVAWDRVCAPVSQGSLNVRKTSILNLLALVKLCWRLNNVNNLAACNTPNFRDVGKGWENFASLTEWCTGNGENILLWEDNWTGKGPLRTIIHRALNANEERLKWIQAIPIVPDCSDIPVCTMGKGKYFDSKATYDFLWNKTFKHLENPKEWNTIWGAICHPKQKVFLWLMLWNRLPCASHLFRRMIIRNSNCMFCQTTHEDLDHLFIACPKARQFWDETGLVNHVLTTNHSYFQDWIVYNLKRTDLDDIVSTSWPTLFINSLWSIWLRRNLWVFKKESKPIAGVWKRNQMLTKEMLNSRQNTTTSPSSKPLDLVTSCYYVQVDASFCQNSLSVGYAAICRL</sequence>
<evidence type="ECO:0000259" key="1">
    <source>
        <dbReference type="PROSITE" id="PS50878"/>
    </source>
</evidence>
<evidence type="ECO:0000313" key="2">
    <source>
        <dbReference type="Proteomes" id="UP000813463"/>
    </source>
</evidence>
<dbReference type="PANTHER" id="PTHR33116">
    <property type="entry name" value="REVERSE TRANSCRIPTASE ZINC-BINDING DOMAIN-CONTAINING PROTEIN-RELATED-RELATED"/>
    <property type="match status" value="1"/>
</dbReference>
<dbReference type="InterPro" id="IPR036691">
    <property type="entry name" value="Endo/exonu/phosph_ase_sf"/>
</dbReference>
<protein>
    <recommendedName>
        <fullName evidence="1">Reverse transcriptase domain-containing protein</fullName>
    </recommendedName>
</protein>
<gene>
    <name evidence="3" type="primary">LOC130470195</name>
</gene>
<evidence type="ECO:0000313" key="3">
    <source>
        <dbReference type="RefSeq" id="XP_056695812.1"/>
    </source>
</evidence>
<dbReference type="InterPro" id="IPR043502">
    <property type="entry name" value="DNA/RNA_pol_sf"/>
</dbReference>
<dbReference type="Pfam" id="PF13966">
    <property type="entry name" value="zf-RVT"/>
    <property type="match status" value="1"/>
</dbReference>
<proteinExistence type="predicted"/>
<keyword evidence="2" id="KW-1185">Reference proteome</keyword>
<organism evidence="2 3">
    <name type="scientific">Spinacia oleracea</name>
    <name type="common">Spinach</name>
    <dbReference type="NCBI Taxonomy" id="3562"/>
    <lineage>
        <taxon>Eukaryota</taxon>
        <taxon>Viridiplantae</taxon>
        <taxon>Streptophyta</taxon>
        <taxon>Embryophyta</taxon>
        <taxon>Tracheophyta</taxon>
        <taxon>Spermatophyta</taxon>
        <taxon>Magnoliopsida</taxon>
        <taxon>eudicotyledons</taxon>
        <taxon>Gunneridae</taxon>
        <taxon>Pentapetalae</taxon>
        <taxon>Caryophyllales</taxon>
        <taxon>Chenopodiaceae</taxon>
        <taxon>Chenopodioideae</taxon>
        <taxon>Anserineae</taxon>
        <taxon>Spinacia</taxon>
    </lineage>
</organism>
<name>A0ABM3RJP8_SPIOL</name>
<dbReference type="SUPFAM" id="SSF56219">
    <property type="entry name" value="DNase I-like"/>
    <property type="match status" value="1"/>
</dbReference>
<dbReference type="PROSITE" id="PS50878">
    <property type="entry name" value="RT_POL"/>
    <property type="match status" value="1"/>
</dbReference>
<dbReference type="InterPro" id="IPR000477">
    <property type="entry name" value="RT_dom"/>
</dbReference>
<dbReference type="PANTHER" id="PTHR33116:SF70">
    <property type="entry name" value="NON-LTR RETROELEMENT REVERSE TRANSCRIPTASE-LIKE PROTEIN"/>
    <property type="match status" value="1"/>
</dbReference>
<dbReference type="SUPFAM" id="SSF56672">
    <property type="entry name" value="DNA/RNA polymerases"/>
    <property type="match status" value="1"/>
</dbReference>
<dbReference type="RefSeq" id="XP_056695812.1">
    <property type="nucleotide sequence ID" value="XM_056839834.1"/>
</dbReference>
<dbReference type="GeneID" id="130470195"/>
<dbReference type="Gene3D" id="3.60.10.10">
    <property type="entry name" value="Endonuclease/exonuclease/phosphatase"/>
    <property type="match status" value="1"/>
</dbReference>
<dbReference type="Proteomes" id="UP000813463">
    <property type="component" value="Chromosome 3"/>
</dbReference>
<accession>A0ABM3RJP8</accession>
<dbReference type="CDD" id="cd01650">
    <property type="entry name" value="RT_nLTR_like"/>
    <property type="match status" value="1"/>
</dbReference>
<reference evidence="3" key="2">
    <citation type="submission" date="2025-08" db="UniProtKB">
        <authorList>
            <consortium name="RefSeq"/>
        </authorList>
    </citation>
    <scope>IDENTIFICATION</scope>
    <source>
        <tissue evidence="3">Leaf</tissue>
    </source>
</reference>
<dbReference type="InterPro" id="IPR026960">
    <property type="entry name" value="RVT-Znf"/>
</dbReference>
<feature type="domain" description="Reverse transcriptase" evidence="1">
    <location>
        <begin position="450"/>
        <end position="697"/>
    </location>
</feature>
<dbReference type="Pfam" id="PF00078">
    <property type="entry name" value="RVT_1"/>
    <property type="match status" value="1"/>
</dbReference>
<reference evidence="2" key="1">
    <citation type="journal article" date="2021" name="Nat. Commun.">
        <title>Genomic analyses provide insights into spinach domestication and the genetic basis of agronomic traits.</title>
        <authorList>
            <person name="Cai X."/>
            <person name="Sun X."/>
            <person name="Xu C."/>
            <person name="Sun H."/>
            <person name="Wang X."/>
            <person name="Ge C."/>
            <person name="Zhang Z."/>
            <person name="Wang Q."/>
            <person name="Fei Z."/>
            <person name="Jiao C."/>
            <person name="Wang Q."/>
        </authorList>
    </citation>
    <scope>NUCLEOTIDE SEQUENCE [LARGE SCALE GENOMIC DNA]</scope>
    <source>
        <strain evidence="2">cv. Varoflay</strain>
    </source>
</reference>